<feature type="chain" id="PRO_5004158624" evidence="1">
    <location>
        <begin position="18"/>
        <end position="82"/>
    </location>
</feature>
<dbReference type="AGR" id="WB:WBGene00000557"/>
<evidence type="ECO:0000313" key="3">
    <source>
        <dbReference type="Proteomes" id="UP000001940"/>
    </source>
</evidence>
<protein>
    <submittedName>
        <fullName evidence="2">CaeNaCin (Caenorhabditis bacteriocin)</fullName>
    </submittedName>
</protein>
<dbReference type="PIR" id="G88949">
    <property type="entry name" value="G88949"/>
</dbReference>
<dbReference type="HOGENOM" id="CLU_205486_0_0_1"/>
<dbReference type="STRING" id="6239.R09B5.8.1"/>
<dbReference type="CTD" id="178636"/>
<dbReference type="KEGG" id="cel:CELE_R09B5.8"/>
<evidence type="ECO:0000256" key="1">
    <source>
        <dbReference type="SAM" id="SignalP"/>
    </source>
</evidence>
<dbReference type="FunCoup" id="O44612">
    <property type="interactions" value="173"/>
</dbReference>
<sequence>MLRSVLVILALLHACVAQYGYGPMMGGYGPGMMGGYGPGMMGGYGPGMMGGYGPGMMGGYGMSPMYGGYGMYRPGLLGMLLG</sequence>
<accession>O44612</accession>
<dbReference type="AlphaFoldDB" id="O44612"/>
<dbReference type="OMA" id="FAQWGYG"/>
<dbReference type="UCSC" id="R09B5.8">
    <property type="organism name" value="c. elegans"/>
</dbReference>
<keyword evidence="3" id="KW-1185">Reference proteome</keyword>
<reference evidence="2 3" key="1">
    <citation type="journal article" date="1998" name="Science">
        <title>Genome sequence of the nematode C. elegans: a platform for investigating biology.</title>
        <authorList>
            <consortium name="The C. elegans sequencing consortium"/>
            <person name="Sulson J.E."/>
            <person name="Waterston R."/>
        </authorList>
    </citation>
    <scope>NUCLEOTIDE SEQUENCE [LARGE SCALE GENOMIC DNA]</scope>
    <source>
        <strain evidence="2 3">Bristol N2</strain>
    </source>
</reference>
<name>O44612_CAEEL</name>
<dbReference type="Proteomes" id="UP000001940">
    <property type="component" value="Chromosome V"/>
</dbReference>
<proteinExistence type="predicted"/>
<gene>
    <name evidence="2 4" type="primary">cnc-3</name>
    <name evidence="2" type="ORF">CELE_R09B5.8</name>
    <name evidence="4" type="ORF">R09B5.8</name>
</gene>
<organism evidence="2 3">
    <name type="scientific">Caenorhabditis elegans</name>
    <dbReference type="NCBI Taxonomy" id="6239"/>
    <lineage>
        <taxon>Eukaryota</taxon>
        <taxon>Metazoa</taxon>
        <taxon>Ecdysozoa</taxon>
        <taxon>Nematoda</taxon>
        <taxon>Chromadorea</taxon>
        <taxon>Rhabditida</taxon>
        <taxon>Rhabditina</taxon>
        <taxon>Rhabditomorpha</taxon>
        <taxon>Rhabditoidea</taxon>
        <taxon>Rhabditidae</taxon>
        <taxon>Peloderinae</taxon>
        <taxon>Caenorhabditis</taxon>
    </lineage>
</organism>
<keyword evidence="1" id="KW-0732">Signal</keyword>
<dbReference type="InParanoid" id="O44612"/>
<dbReference type="PaxDb" id="6239-R09B5.8"/>
<dbReference type="EMBL" id="BX284605">
    <property type="protein sequence ID" value="CCD68885.1"/>
    <property type="molecule type" value="Genomic_DNA"/>
</dbReference>
<dbReference type="RefSeq" id="NP_503417.1">
    <property type="nucleotide sequence ID" value="NM_071016.5"/>
</dbReference>
<evidence type="ECO:0000313" key="4">
    <source>
        <dbReference type="WormBase" id="R09B5.8"/>
    </source>
</evidence>
<dbReference type="Bgee" id="WBGene00000557">
    <property type="expression patterns" value="Expressed in adult organism and 3 other cell types or tissues"/>
</dbReference>
<dbReference type="GeneID" id="178636"/>
<evidence type="ECO:0000313" key="2">
    <source>
        <dbReference type="EMBL" id="CCD68885.1"/>
    </source>
</evidence>
<feature type="signal peptide" evidence="1">
    <location>
        <begin position="1"/>
        <end position="17"/>
    </location>
</feature>
<dbReference type="WormBase" id="R09B5.8">
    <property type="protein sequence ID" value="CE12632"/>
    <property type="gene ID" value="WBGene00000557"/>
    <property type="gene designation" value="cnc-3"/>
</dbReference>